<accession>A0AAV4CYJ5</accession>
<evidence type="ECO:0000256" key="1">
    <source>
        <dbReference type="SAM" id="MobiDB-lite"/>
    </source>
</evidence>
<gene>
    <name evidence="4" type="ORF">PoB_006346000</name>
</gene>
<reference evidence="4 5" key="1">
    <citation type="journal article" date="2021" name="Elife">
        <title>Chloroplast acquisition without the gene transfer in kleptoplastic sea slugs, Plakobranchus ocellatus.</title>
        <authorList>
            <person name="Maeda T."/>
            <person name="Takahashi S."/>
            <person name="Yoshida T."/>
            <person name="Shimamura S."/>
            <person name="Takaki Y."/>
            <person name="Nagai Y."/>
            <person name="Toyoda A."/>
            <person name="Suzuki Y."/>
            <person name="Arimoto A."/>
            <person name="Ishii H."/>
            <person name="Satoh N."/>
            <person name="Nishiyama T."/>
            <person name="Hasebe M."/>
            <person name="Maruyama T."/>
            <person name="Minagawa J."/>
            <person name="Obokata J."/>
            <person name="Shigenobu S."/>
        </authorList>
    </citation>
    <scope>NUCLEOTIDE SEQUENCE [LARGE SCALE GENOMIC DNA]</scope>
</reference>
<comment type="caution">
    <text evidence="4">The sequence shown here is derived from an EMBL/GenBank/DDBJ whole genome shotgun (WGS) entry which is preliminary data.</text>
</comment>
<feature type="signal peptide" evidence="3">
    <location>
        <begin position="1"/>
        <end position="43"/>
    </location>
</feature>
<keyword evidence="2" id="KW-1133">Transmembrane helix</keyword>
<dbReference type="AlphaFoldDB" id="A0AAV4CYJ5"/>
<proteinExistence type="predicted"/>
<evidence type="ECO:0000313" key="4">
    <source>
        <dbReference type="EMBL" id="GFO36955.1"/>
    </source>
</evidence>
<feature type="region of interest" description="Disordered" evidence="1">
    <location>
        <begin position="433"/>
        <end position="489"/>
    </location>
</feature>
<evidence type="ECO:0000256" key="2">
    <source>
        <dbReference type="SAM" id="Phobius"/>
    </source>
</evidence>
<evidence type="ECO:0000256" key="3">
    <source>
        <dbReference type="SAM" id="SignalP"/>
    </source>
</evidence>
<dbReference type="EMBL" id="BLXT01007159">
    <property type="protein sequence ID" value="GFO36955.1"/>
    <property type="molecule type" value="Genomic_DNA"/>
</dbReference>
<organism evidence="4 5">
    <name type="scientific">Plakobranchus ocellatus</name>
    <dbReference type="NCBI Taxonomy" id="259542"/>
    <lineage>
        <taxon>Eukaryota</taxon>
        <taxon>Metazoa</taxon>
        <taxon>Spiralia</taxon>
        <taxon>Lophotrochozoa</taxon>
        <taxon>Mollusca</taxon>
        <taxon>Gastropoda</taxon>
        <taxon>Heterobranchia</taxon>
        <taxon>Euthyneura</taxon>
        <taxon>Panpulmonata</taxon>
        <taxon>Sacoglossa</taxon>
        <taxon>Placobranchoidea</taxon>
        <taxon>Plakobranchidae</taxon>
        <taxon>Plakobranchus</taxon>
    </lineage>
</organism>
<sequence length="489" mass="54273">MWGYKARNGRKDATAESRMISGHGFLTVLSVILLAFTPQSTLGCGSVEEGTQTDLRCETSDAQDFQTFGVRSTSDSGVFRYLSICNKNGSCTDNEPDHYNAKLTKTFDESTGSFVYTLRLIMYSVSRDDSQLHCVTDGISQAQCELDVYVKPEKPVCARPKFIQNGAVIFLECKADRIYPNALCSFYKSDSEKVDSSLVHSFHQPSARYPRNKQVTCELRMPVRHLQEGDYHLLAAVQPSVPERSDDDLVYADSPSSVKLSTVGFSYPPGEGTSFKVEAGTNLGTVLDITGNPPPNRFSVKLQPISDYKILTVPHGYYDVSYSNGKLTLLLKDVGKSGPGFGNFTFRASNGINGTSPELKYTFKVSEKDDSKEENSIIVAIVFFSIVVFFLIFVGVCICRKDRRETRQMRATMNNQCRDVSYIYPNMGFQSEPPDYSNSVSPPPYEGRGNIYDQPNECMELDSNPQAAGRELQEAARGSTGTVSENLKY</sequence>
<feature type="transmembrane region" description="Helical" evidence="2">
    <location>
        <begin position="377"/>
        <end position="399"/>
    </location>
</feature>
<keyword evidence="5" id="KW-1185">Reference proteome</keyword>
<feature type="chain" id="PRO_5043562419" evidence="3">
    <location>
        <begin position="44"/>
        <end position="489"/>
    </location>
</feature>
<name>A0AAV4CYJ5_9GAST</name>
<protein>
    <submittedName>
        <fullName evidence="4">Uncharacterized protein</fullName>
    </submittedName>
</protein>
<keyword evidence="2" id="KW-0812">Transmembrane</keyword>
<keyword evidence="3" id="KW-0732">Signal</keyword>
<dbReference type="Proteomes" id="UP000735302">
    <property type="component" value="Unassembled WGS sequence"/>
</dbReference>
<evidence type="ECO:0000313" key="5">
    <source>
        <dbReference type="Proteomes" id="UP000735302"/>
    </source>
</evidence>
<keyword evidence="2" id="KW-0472">Membrane</keyword>
<feature type="compositionally biased region" description="Polar residues" evidence="1">
    <location>
        <begin position="479"/>
        <end position="489"/>
    </location>
</feature>